<dbReference type="GO" id="GO:0003676">
    <property type="term" value="F:nucleic acid binding"/>
    <property type="evidence" value="ECO:0007669"/>
    <property type="project" value="InterPro"/>
</dbReference>
<protein>
    <recommendedName>
        <fullName evidence="1">RNA-directed DNA polymerase</fullName>
        <ecNumber evidence="1">2.7.7.49</ecNumber>
    </recommendedName>
</protein>
<dbReference type="SUPFAM" id="SSF52949">
    <property type="entry name" value="Macro domain-like"/>
    <property type="match status" value="1"/>
</dbReference>
<gene>
    <name evidence="3" type="primary">POL_26</name>
    <name evidence="3" type="ORF">g.79958</name>
</gene>
<evidence type="ECO:0000259" key="2">
    <source>
        <dbReference type="PROSITE" id="PS50994"/>
    </source>
</evidence>
<name>A0A2S2NY96_SCHGA</name>
<dbReference type="FunFam" id="3.30.420.10:FF:000032">
    <property type="entry name" value="Retrovirus-related Pol polyprotein from transposon 297-like Protein"/>
    <property type="match status" value="1"/>
</dbReference>
<sequence>MVKGIGLEFRRQFGKIDQLIQKNKQVKEIAAIQYDQRYILYIITKEMHYQTPTYEMMFFAMKNLRQFCESNGLIKIALPKIDNEYDQLDWTQVRTMIRYVFKNSNIKIMIYSMDSYSKEEKSNIIKEFHTTPLGDHQGVSRTIKRIKQHHNWKGIKRDVLDYIKTCESCKVNKSGNRTVQQPTVITSTASRTFEKNCLDIVGPLETSHQGNSFILTIQDDLTKFSLAIPLPNHTANTIAKAFVEHFLCHYGLPDSILTDQGPDFMSKIFKECCRLLQIKKINTTAYHPQSNGALERSHRMLVEYFRHYVDENAKNWDDFIPYAMFTYNSTIHSSTKYQPYELVFGHPVKVSHTFSRKPQPCYNYEDYTFELRRKLQDAFLIARENLIDSKEKSKTVYDKKQNEISINVGDKVFIKNHVRKGKFSPKWLGPYEIISLQDNENVVIKKGRKEVKLHKNELKM</sequence>
<dbReference type="EMBL" id="GGMR01009536">
    <property type="protein sequence ID" value="MBY22155.1"/>
    <property type="molecule type" value="Transcribed_RNA"/>
</dbReference>
<dbReference type="PANTHER" id="PTHR37984:SF15">
    <property type="entry name" value="INTEGRASE CATALYTIC DOMAIN-CONTAINING PROTEIN"/>
    <property type="match status" value="1"/>
</dbReference>
<reference evidence="3" key="1">
    <citation type="submission" date="2018-04" db="EMBL/GenBank/DDBJ databases">
        <title>Transcriptome of Schizaphis graminum biotype I.</title>
        <authorList>
            <person name="Scully E.D."/>
            <person name="Geib S.M."/>
            <person name="Palmer N.A."/>
            <person name="Koch K."/>
            <person name="Bradshaw J."/>
            <person name="Heng-Moss T."/>
            <person name="Sarath G."/>
        </authorList>
    </citation>
    <scope>NUCLEOTIDE SEQUENCE</scope>
</reference>
<dbReference type="Pfam" id="PF00665">
    <property type="entry name" value="rve"/>
    <property type="match status" value="1"/>
</dbReference>
<dbReference type="PANTHER" id="PTHR37984">
    <property type="entry name" value="PROTEIN CBG26694"/>
    <property type="match status" value="1"/>
</dbReference>
<dbReference type="PROSITE" id="PS50994">
    <property type="entry name" value="INTEGRASE"/>
    <property type="match status" value="1"/>
</dbReference>
<dbReference type="InterPro" id="IPR012337">
    <property type="entry name" value="RNaseH-like_sf"/>
</dbReference>
<dbReference type="InterPro" id="IPR050951">
    <property type="entry name" value="Retrovirus_Pol_polyprotein"/>
</dbReference>
<dbReference type="InterPro" id="IPR001584">
    <property type="entry name" value="Integrase_cat-core"/>
</dbReference>
<dbReference type="InterPro" id="IPR041588">
    <property type="entry name" value="Integrase_H2C2"/>
</dbReference>
<dbReference type="EC" id="2.7.7.49" evidence="1"/>
<proteinExistence type="predicted"/>
<dbReference type="SUPFAM" id="SSF53098">
    <property type="entry name" value="Ribonuclease H-like"/>
    <property type="match status" value="1"/>
</dbReference>
<dbReference type="GO" id="GO:0015074">
    <property type="term" value="P:DNA integration"/>
    <property type="evidence" value="ECO:0007669"/>
    <property type="project" value="InterPro"/>
</dbReference>
<dbReference type="AlphaFoldDB" id="A0A2S2NY96"/>
<dbReference type="Gene3D" id="3.40.220.10">
    <property type="entry name" value="Leucine Aminopeptidase, subunit E, domain 1"/>
    <property type="match status" value="1"/>
</dbReference>
<dbReference type="Gene3D" id="3.30.420.10">
    <property type="entry name" value="Ribonuclease H-like superfamily/Ribonuclease H"/>
    <property type="match status" value="1"/>
</dbReference>
<organism evidence="3">
    <name type="scientific">Schizaphis graminum</name>
    <name type="common">Green bug aphid</name>
    <dbReference type="NCBI Taxonomy" id="13262"/>
    <lineage>
        <taxon>Eukaryota</taxon>
        <taxon>Metazoa</taxon>
        <taxon>Ecdysozoa</taxon>
        <taxon>Arthropoda</taxon>
        <taxon>Hexapoda</taxon>
        <taxon>Insecta</taxon>
        <taxon>Pterygota</taxon>
        <taxon>Neoptera</taxon>
        <taxon>Paraneoptera</taxon>
        <taxon>Hemiptera</taxon>
        <taxon>Sternorrhyncha</taxon>
        <taxon>Aphidomorpha</taxon>
        <taxon>Aphidoidea</taxon>
        <taxon>Aphididae</taxon>
        <taxon>Aphidini</taxon>
        <taxon>Schizaphis</taxon>
    </lineage>
</organism>
<dbReference type="InterPro" id="IPR043472">
    <property type="entry name" value="Macro_dom-like"/>
</dbReference>
<feature type="domain" description="Integrase catalytic" evidence="2">
    <location>
        <begin position="178"/>
        <end position="347"/>
    </location>
</feature>
<accession>A0A2S2NY96</accession>
<evidence type="ECO:0000313" key="3">
    <source>
        <dbReference type="EMBL" id="MBY22155.1"/>
    </source>
</evidence>
<dbReference type="GO" id="GO:0003964">
    <property type="term" value="F:RNA-directed DNA polymerase activity"/>
    <property type="evidence" value="ECO:0007669"/>
    <property type="project" value="UniProtKB-EC"/>
</dbReference>
<dbReference type="Pfam" id="PF17921">
    <property type="entry name" value="Integrase_H2C2"/>
    <property type="match status" value="1"/>
</dbReference>
<dbReference type="InterPro" id="IPR036397">
    <property type="entry name" value="RNaseH_sf"/>
</dbReference>
<evidence type="ECO:0000256" key="1">
    <source>
        <dbReference type="ARBA" id="ARBA00012493"/>
    </source>
</evidence>